<gene>
    <name evidence="7" type="ORF">DYE49_08555</name>
    <name evidence="6" type="ORF">HNP77_000110</name>
</gene>
<evidence type="ECO:0000256" key="4">
    <source>
        <dbReference type="SAM" id="Phobius"/>
    </source>
</evidence>
<dbReference type="AlphaFoldDB" id="A0A840SCW6"/>
<dbReference type="Proteomes" id="UP000578697">
    <property type="component" value="Unassembled WGS sequence"/>
</dbReference>
<evidence type="ECO:0000256" key="3">
    <source>
        <dbReference type="ARBA" id="ARBA00023315"/>
    </source>
</evidence>
<feature type="domain" description="Phospholipid/glycerol acyltransferase" evidence="5">
    <location>
        <begin position="102"/>
        <end position="209"/>
    </location>
</feature>
<keyword evidence="8" id="KW-1185">Reference proteome</keyword>
<dbReference type="GO" id="GO:0006654">
    <property type="term" value="P:phosphatidic acid biosynthetic process"/>
    <property type="evidence" value="ECO:0007669"/>
    <property type="project" value="TreeGrafter"/>
</dbReference>
<evidence type="ECO:0000256" key="1">
    <source>
        <dbReference type="ARBA" id="ARBA00005189"/>
    </source>
</evidence>
<dbReference type="CDD" id="cd07989">
    <property type="entry name" value="LPLAT_AGPAT-like"/>
    <property type="match status" value="1"/>
</dbReference>
<dbReference type="GO" id="GO:0003841">
    <property type="term" value="F:1-acylglycerol-3-phosphate O-acyltransferase activity"/>
    <property type="evidence" value="ECO:0007669"/>
    <property type="project" value="TreeGrafter"/>
</dbReference>
<comment type="pathway">
    <text evidence="1">Lipid metabolism.</text>
</comment>
<sequence>MKTIDPKYDHSELPKPKNLLLHFYRCLGKCTAIIYFTIGGMILGSIVFPLIFLISWNKKIFKRRAQSFISMTFRHFTFMLRLLQLMELHVEGKDTLKNLKSTIVVANHPSLLDVVILISLIRNADCIVRGSLVHTPFVFVIKYLYLVNTLGSEEMFSLADKSLSDGTNLIIFPEGTRTPRHGTNSYKRGAGHIAYKSKKNILPVYIGGTDKYGLGKHDPYFSFLPDSKLVYTIKVLETVSIDKYSGLEEQIAARRITEDIKQILDKAKEEDPYADKNKQN</sequence>
<evidence type="ECO:0000259" key="5">
    <source>
        <dbReference type="SMART" id="SM00563"/>
    </source>
</evidence>
<evidence type="ECO:0000313" key="9">
    <source>
        <dbReference type="Proteomes" id="UP000593591"/>
    </source>
</evidence>
<keyword evidence="2 6" id="KW-0808">Transferase</keyword>
<evidence type="ECO:0000313" key="6">
    <source>
        <dbReference type="EMBL" id="MBB5217766.1"/>
    </source>
</evidence>
<proteinExistence type="predicted"/>
<accession>A0A840SCW6</accession>
<evidence type="ECO:0000313" key="8">
    <source>
        <dbReference type="Proteomes" id="UP000578697"/>
    </source>
</evidence>
<dbReference type="InterPro" id="IPR002123">
    <property type="entry name" value="Plipid/glycerol_acylTrfase"/>
</dbReference>
<dbReference type="SUPFAM" id="SSF69593">
    <property type="entry name" value="Glycerol-3-phosphate (1)-acyltransferase"/>
    <property type="match status" value="1"/>
</dbReference>
<keyword evidence="3 6" id="KW-0012">Acyltransferase</keyword>
<dbReference type="SMART" id="SM00563">
    <property type="entry name" value="PlsC"/>
    <property type="match status" value="1"/>
</dbReference>
<dbReference type="RefSeq" id="WP_184651214.1">
    <property type="nucleotide sequence ID" value="NZ_JACHFR010000001.1"/>
</dbReference>
<keyword evidence="4" id="KW-1133">Transmembrane helix</keyword>
<dbReference type="KEGG" id="trc:DYE49_08555"/>
<reference evidence="6 8" key="2">
    <citation type="submission" date="2020-08" db="EMBL/GenBank/DDBJ databases">
        <title>Genomic Encyclopedia of Type Strains, Phase IV (KMG-IV): sequencing the most valuable type-strain genomes for metagenomic binning, comparative biology and taxonomic classification.</title>
        <authorList>
            <person name="Goeker M."/>
        </authorList>
    </citation>
    <scope>NUCLEOTIDE SEQUENCE [LARGE SCALE GENOMIC DNA]</scope>
    <source>
        <strain evidence="6 8">DSM 103679</strain>
    </source>
</reference>
<name>A0A840SCW6_9SPIR</name>
<keyword evidence="4" id="KW-0472">Membrane</keyword>
<evidence type="ECO:0000256" key="2">
    <source>
        <dbReference type="ARBA" id="ARBA00022679"/>
    </source>
</evidence>
<dbReference type="Proteomes" id="UP000593591">
    <property type="component" value="Chromosome"/>
</dbReference>
<dbReference type="EMBL" id="JACHFR010000001">
    <property type="protein sequence ID" value="MBB5217766.1"/>
    <property type="molecule type" value="Genomic_DNA"/>
</dbReference>
<dbReference type="Pfam" id="PF01553">
    <property type="entry name" value="Acyltransferase"/>
    <property type="match status" value="1"/>
</dbReference>
<organism evidence="6 8">
    <name type="scientific">Treponema rectale</name>
    <dbReference type="NCBI Taxonomy" id="744512"/>
    <lineage>
        <taxon>Bacteria</taxon>
        <taxon>Pseudomonadati</taxon>
        <taxon>Spirochaetota</taxon>
        <taxon>Spirochaetia</taxon>
        <taxon>Spirochaetales</taxon>
        <taxon>Treponemataceae</taxon>
        <taxon>Treponema</taxon>
    </lineage>
</organism>
<dbReference type="PANTHER" id="PTHR10434:SF66">
    <property type="entry name" value="PHOSPHOLIPID_GLYCEROL ACYLTRANSFERASE DOMAIN-CONTAINING PROTEIN"/>
    <property type="match status" value="1"/>
</dbReference>
<keyword evidence="4" id="KW-0812">Transmembrane</keyword>
<protein>
    <submittedName>
        <fullName evidence="6">1-acyl-sn-glycerol-3-phosphate acyltransferase</fullName>
    </submittedName>
</protein>
<dbReference type="EMBL" id="CP031517">
    <property type="protein sequence ID" value="QOS40507.1"/>
    <property type="molecule type" value="Genomic_DNA"/>
</dbReference>
<reference evidence="7 9" key="1">
    <citation type="submission" date="2018-08" db="EMBL/GenBank/DDBJ databases">
        <title>The first complete genome of Treponema rectale (CHPAT), a commensal spirochete of the bovine rectum.</title>
        <authorList>
            <person name="Staton G.J."/>
            <person name="Clegg S.R."/>
            <person name="Carter S.D."/>
            <person name="Radford A.D."/>
            <person name="Darby A."/>
            <person name="Hall N."/>
            <person name="Birtles R.J."/>
            <person name="Evans N.J."/>
        </authorList>
    </citation>
    <scope>NUCLEOTIDE SEQUENCE [LARGE SCALE GENOMIC DNA]</scope>
    <source>
        <strain evidence="7 9">CHPA</strain>
    </source>
</reference>
<evidence type="ECO:0000313" key="7">
    <source>
        <dbReference type="EMBL" id="QOS40507.1"/>
    </source>
</evidence>
<dbReference type="PANTHER" id="PTHR10434">
    <property type="entry name" value="1-ACYL-SN-GLYCEROL-3-PHOSPHATE ACYLTRANSFERASE"/>
    <property type="match status" value="1"/>
</dbReference>
<feature type="transmembrane region" description="Helical" evidence="4">
    <location>
        <begin position="32"/>
        <end position="54"/>
    </location>
</feature>